<reference evidence="1" key="1">
    <citation type="submission" date="2019-02" db="EMBL/GenBank/DDBJ databases">
        <authorList>
            <person name="Gruber-Vodicka R. H."/>
            <person name="Seah K. B. B."/>
        </authorList>
    </citation>
    <scope>NUCLEOTIDE SEQUENCE</scope>
    <source>
        <strain evidence="1">BECK_BZ125</strain>
    </source>
</reference>
<dbReference type="AlphaFoldDB" id="A0A450YW76"/>
<organism evidence="1">
    <name type="scientific">Candidatus Kentrum sp. TC</name>
    <dbReference type="NCBI Taxonomy" id="2126339"/>
    <lineage>
        <taxon>Bacteria</taxon>
        <taxon>Pseudomonadati</taxon>
        <taxon>Pseudomonadota</taxon>
        <taxon>Gammaproteobacteria</taxon>
        <taxon>Candidatus Kentrum</taxon>
    </lineage>
</organism>
<evidence type="ECO:0000313" key="1">
    <source>
        <dbReference type="EMBL" id="VFK45755.1"/>
    </source>
</evidence>
<dbReference type="EMBL" id="CAADFT010000054">
    <property type="protein sequence ID" value="VFK45755.1"/>
    <property type="molecule type" value="Genomic_DNA"/>
</dbReference>
<proteinExistence type="predicted"/>
<protein>
    <submittedName>
        <fullName evidence="1">Phage baseplate assembly protein V</fullName>
    </submittedName>
</protein>
<dbReference type="InterPro" id="IPR013046">
    <property type="entry name" value="GpV/Gp45"/>
</dbReference>
<dbReference type="NCBIfam" id="TIGR01644">
    <property type="entry name" value="phage_P2_V"/>
    <property type="match status" value="1"/>
</dbReference>
<dbReference type="Gene3D" id="2.40.50.230">
    <property type="entry name" value="Gp5 N-terminal domain"/>
    <property type="match status" value="1"/>
</dbReference>
<name>A0A450YW76_9GAMM</name>
<gene>
    <name evidence="1" type="ORF">BECKTC1821E_GA0114239_10543</name>
</gene>
<dbReference type="InterPro" id="IPR037026">
    <property type="entry name" value="Vgr_OB-fold_dom_sf"/>
</dbReference>
<accession>A0A450YW76</accession>
<dbReference type="Gene3D" id="6.20.150.10">
    <property type="match status" value="1"/>
</dbReference>
<sequence>MKDDNPKKGVGAVAFKIGFVSQVKPGFARVHLPDLGIDTYWLPVLQQKTHRDKAYWMPDAGDQVSCLLDPHLNEGVILGALYSDVDAPPVASLDKAHMAFADGGHVEYDRETGVLTVNAMGPVNITAAGAATIHAPNVTLDANKTTCTGEMLVKGLITYEGGMTGVGGVDHTAVIDGDLHVTGAISDVMGNSNHHFHTWE</sequence>